<dbReference type="SUPFAM" id="SSF48403">
    <property type="entry name" value="Ankyrin repeat"/>
    <property type="match status" value="1"/>
</dbReference>
<dbReference type="InterPro" id="IPR002110">
    <property type="entry name" value="Ankyrin_rpt"/>
</dbReference>
<sequence length="610" mass="65190">MAAHAVPAWASECASSAPSSAASPAGSGSTAKAKRLLEAAGRGDLEQVIALLDASSASVNSLRVRGCTALHEAAKGGHLPVVTELLRRSAEINAVNRSGCTPLHFACLCKDKQRALEVAEFLLDTNAAVNATGERMDTPLHFAAYCDSSPGCVDVIQCLISQQSEVNMRNRKSDTPLMNAAIHDNAEVVKVLLDYGADTAQQNSLSKTARDLATEKSCFTVLQIMDQHGDPISQLKDISLQMRSALAHVQSMEVVSTELKRQSARAEAFESLALTMVSELHRDSRAHLAEQTLQTLRRYERRQATASGALGPLEPAKLLQLLLTLLLIVRGAEGAALLHSLGILEVLPYVEQLVGKHKVGHKELKELRAALDASQVELLEMCAERSSSSSPSSTLDIPTRTAPSPISSSHRAHSCISTASSMTSCAEVASTGYRAPAPHYRSSPDLPEAACDPEGGAASRVGMQRHTLRFQHCRAHRPHWTSAPCVMSRGCRPLFADERHIVSEDESMEGSTIESSTSYMMDVLVTSPSLNRSQSDTFRIHGHKGNALQRAGLHNIVPSVITRRDASTETQADLLTDAQAEGEAKLAGDSAGGRPAKCCSLVHGNACVLS</sequence>
<keyword evidence="2 3" id="KW-0040">ANK repeat</keyword>
<evidence type="ECO:0000256" key="2">
    <source>
        <dbReference type="ARBA" id="ARBA00023043"/>
    </source>
</evidence>
<proteinExistence type="predicted"/>
<reference evidence="5" key="1">
    <citation type="submission" date="2021-01" db="EMBL/GenBank/DDBJ databases">
        <authorList>
            <person name="Corre E."/>
            <person name="Pelletier E."/>
            <person name="Niang G."/>
            <person name="Scheremetjew M."/>
            <person name="Finn R."/>
            <person name="Kale V."/>
            <person name="Holt S."/>
            <person name="Cochrane G."/>
            <person name="Meng A."/>
            <person name="Brown T."/>
            <person name="Cohen L."/>
        </authorList>
    </citation>
    <scope>NUCLEOTIDE SEQUENCE</scope>
    <source>
        <strain evidence="5">Pbaha01</strain>
    </source>
</reference>
<feature type="repeat" description="ANK" evidence="3">
    <location>
        <begin position="135"/>
        <end position="171"/>
    </location>
</feature>
<accession>A0A7S0FVW9</accession>
<feature type="repeat" description="ANK" evidence="3">
    <location>
        <begin position="65"/>
        <end position="97"/>
    </location>
</feature>
<dbReference type="GO" id="GO:0085020">
    <property type="term" value="P:protein K6-linked ubiquitination"/>
    <property type="evidence" value="ECO:0007669"/>
    <property type="project" value="TreeGrafter"/>
</dbReference>
<dbReference type="PROSITE" id="PS50088">
    <property type="entry name" value="ANK_REPEAT"/>
    <property type="match status" value="4"/>
</dbReference>
<gene>
    <name evidence="5" type="ORF">PBAH0796_LOCUS29477</name>
</gene>
<dbReference type="AlphaFoldDB" id="A0A7S0FVW9"/>
<organism evidence="5">
    <name type="scientific">Pyrodinium bahamense</name>
    <dbReference type="NCBI Taxonomy" id="73915"/>
    <lineage>
        <taxon>Eukaryota</taxon>
        <taxon>Sar</taxon>
        <taxon>Alveolata</taxon>
        <taxon>Dinophyceae</taxon>
        <taxon>Gonyaulacales</taxon>
        <taxon>Pyrocystaceae</taxon>
        <taxon>Pyrodinium</taxon>
    </lineage>
</organism>
<keyword evidence="1" id="KW-0677">Repeat</keyword>
<dbReference type="Pfam" id="PF12796">
    <property type="entry name" value="Ank_2"/>
    <property type="match status" value="2"/>
</dbReference>
<dbReference type="SMART" id="SM00248">
    <property type="entry name" value="ANK"/>
    <property type="match status" value="4"/>
</dbReference>
<evidence type="ECO:0000313" key="5">
    <source>
        <dbReference type="EMBL" id="CAD8385789.1"/>
    </source>
</evidence>
<dbReference type="GO" id="GO:0004842">
    <property type="term" value="F:ubiquitin-protein transferase activity"/>
    <property type="evidence" value="ECO:0007669"/>
    <property type="project" value="TreeGrafter"/>
</dbReference>
<protein>
    <submittedName>
        <fullName evidence="5">Uncharacterized protein</fullName>
    </submittedName>
</protein>
<feature type="repeat" description="ANK" evidence="3">
    <location>
        <begin position="172"/>
        <end position="204"/>
    </location>
</feature>
<dbReference type="EMBL" id="HBEG01048360">
    <property type="protein sequence ID" value="CAD8385789.1"/>
    <property type="molecule type" value="Transcribed_RNA"/>
</dbReference>
<feature type="compositionally biased region" description="Polar residues" evidence="4">
    <location>
        <begin position="401"/>
        <end position="410"/>
    </location>
</feature>
<evidence type="ECO:0000256" key="4">
    <source>
        <dbReference type="SAM" id="MobiDB-lite"/>
    </source>
</evidence>
<dbReference type="Gene3D" id="1.25.40.20">
    <property type="entry name" value="Ankyrin repeat-containing domain"/>
    <property type="match status" value="3"/>
</dbReference>
<dbReference type="InterPro" id="IPR036770">
    <property type="entry name" value="Ankyrin_rpt-contain_sf"/>
</dbReference>
<dbReference type="PANTHER" id="PTHR24171">
    <property type="entry name" value="ANKYRIN REPEAT DOMAIN-CONTAINING PROTEIN 39-RELATED"/>
    <property type="match status" value="1"/>
</dbReference>
<dbReference type="PRINTS" id="PR01415">
    <property type="entry name" value="ANKYRIN"/>
</dbReference>
<dbReference type="PROSITE" id="PS50297">
    <property type="entry name" value="ANK_REP_REGION"/>
    <property type="match status" value="2"/>
</dbReference>
<feature type="region of interest" description="Disordered" evidence="4">
    <location>
        <begin position="383"/>
        <end position="410"/>
    </location>
</feature>
<feature type="repeat" description="ANK" evidence="3">
    <location>
        <begin position="98"/>
        <end position="134"/>
    </location>
</feature>
<evidence type="ECO:0000256" key="3">
    <source>
        <dbReference type="PROSITE-ProRule" id="PRU00023"/>
    </source>
</evidence>
<name>A0A7S0FVW9_9DINO</name>
<evidence type="ECO:0000256" key="1">
    <source>
        <dbReference type="ARBA" id="ARBA00022737"/>
    </source>
</evidence>